<sequence>MTNPQSQTQTRRVRGPYRSGIRRRAQIIDKAVEVFSEYGYRASTIREIADRAGITPAAVLKHFGGKEQLLLEVLRVWDEKQVDAPRRHTGLAAVRGVRDRMVWHTEHPGLLEVYLTLATEATDPSHPAHPFMVMRYARTQRNFEEWLAEAEELGEIRPMDPATRRYEANNLLAVLDGIEIQWFLTPQIDLVGHVTRYIESSIERWQA</sequence>
<dbReference type="EMBL" id="JBHTCQ010000002">
    <property type="protein sequence ID" value="MFC7405803.1"/>
    <property type="molecule type" value="Genomic_DNA"/>
</dbReference>
<dbReference type="PROSITE" id="PS50977">
    <property type="entry name" value="HTH_TETR_2"/>
    <property type="match status" value="1"/>
</dbReference>
<dbReference type="Pfam" id="PF00440">
    <property type="entry name" value="TetR_N"/>
    <property type="match status" value="1"/>
</dbReference>
<evidence type="ECO:0000313" key="4">
    <source>
        <dbReference type="EMBL" id="MFC7405803.1"/>
    </source>
</evidence>
<reference evidence="5" key="1">
    <citation type="journal article" date="2019" name="Int. J. Syst. Evol. Microbiol.">
        <title>The Global Catalogue of Microorganisms (GCM) 10K type strain sequencing project: providing services to taxonomists for standard genome sequencing and annotation.</title>
        <authorList>
            <consortium name="The Broad Institute Genomics Platform"/>
            <consortium name="The Broad Institute Genome Sequencing Center for Infectious Disease"/>
            <person name="Wu L."/>
            <person name="Ma J."/>
        </authorList>
    </citation>
    <scope>NUCLEOTIDE SEQUENCE [LARGE SCALE GENOMIC DNA]</scope>
    <source>
        <strain evidence="5">JCM 1490</strain>
    </source>
</reference>
<evidence type="ECO:0000256" key="2">
    <source>
        <dbReference type="PROSITE-ProRule" id="PRU00335"/>
    </source>
</evidence>
<comment type="caution">
    <text evidence="4">The sequence shown here is derived from an EMBL/GenBank/DDBJ whole genome shotgun (WGS) entry which is preliminary data.</text>
</comment>
<name>A0ABW2QF12_9MICO</name>
<dbReference type="InterPro" id="IPR036271">
    <property type="entry name" value="Tet_transcr_reg_TetR-rel_C_sf"/>
</dbReference>
<dbReference type="PANTHER" id="PTHR30055">
    <property type="entry name" value="HTH-TYPE TRANSCRIPTIONAL REGULATOR RUTR"/>
    <property type="match status" value="1"/>
</dbReference>
<feature type="domain" description="HTH tetR-type" evidence="3">
    <location>
        <begin position="21"/>
        <end position="81"/>
    </location>
</feature>
<dbReference type="Proteomes" id="UP001596455">
    <property type="component" value="Unassembled WGS sequence"/>
</dbReference>
<dbReference type="InterPro" id="IPR001647">
    <property type="entry name" value="HTH_TetR"/>
</dbReference>
<accession>A0ABW2QF12</accession>
<dbReference type="RefSeq" id="WP_382394569.1">
    <property type="nucleotide sequence ID" value="NZ_JBHTCQ010000002.1"/>
</dbReference>
<dbReference type="PRINTS" id="PR00455">
    <property type="entry name" value="HTHTETR"/>
</dbReference>
<gene>
    <name evidence="4" type="ORF">ACFQQL_11835</name>
</gene>
<dbReference type="Gene3D" id="1.10.357.10">
    <property type="entry name" value="Tetracycline Repressor, domain 2"/>
    <property type="match status" value="1"/>
</dbReference>
<evidence type="ECO:0000259" key="3">
    <source>
        <dbReference type="PROSITE" id="PS50977"/>
    </source>
</evidence>
<keyword evidence="1 2" id="KW-0238">DNA-binding</keyword>
<proteinExistence type="predicted"/>
<keyword evidence="5" id="KW-1185">Reference proteome</keyword>
<dbReference type="PANTHER" id="PTHR30055:SF226">
    <property type="entry name" value="HTH-TYPE TRANSCRIPTIONAL REGULATOR PKSA"/>
    <property type="match status" value="1"/>
</dbReference>
<evidence type="ECO:0000256" key="1">
    <source>
        <dbReference type="ARBA" id="ARBA00023125"/>
    </source>
</evidence>
<feature type="DNA-binding region" description="H-T-H motif" evidence="2">
    <location>
        <begin position="44"/>
        <end position="63"/>
    </location>
</feature>
<dbReference type="InterPro" id="IPR050109">
    <property type="entry name" value="HTH-type_TetR-like_transc_reg"/>
</dbReference>
<organism evidence="4 5">
    <name type="scientific">Georgenia alba</name>
    <dbReference type="NCBI Taxonomy" id="2233858"/>
    <lineage>
        <taxon>Bacteria</taxon>
        <taxon>Bacillati</taxon>
        <taxon>Actinomycetota</taxon>
        <taxon>Actinomycetes</taxon>
        <taxon>Micrococcales</taxon>
        <taxon>Bogoriellaceae</taxon>
        <taxon>Georgenia</taxon>
    </lineage>
</organism>
<dbReference type="SUPFAM" id="SSF46689">
    <property type="entry name" value="Homeodomain-like"/>
    <property type="match status" value="1"/>
</dbReference>
<dbReference type="InterPro" id="IPR009057">
    <property type="entry name" value="Homeodomain-like_sf"/>
</dbReference>
<evidence type="ECO:0000313" key="5">
    <source>
        <dbReference type="Proteomes" id="UP001596455"/>
    </source>
</evidence>
<dbReference type="SUPFAM" id="SSF48498">
    <property type="entry name" value="Tetracyclin repressor-like, C-terminal domain"/>
    <property type="match status" value="1"/>
</dbReference>
<protein>
    <submittedName>
        <fullName evidence="4">TetR/AcrR family transcriptional regulator</fullName>
    </submittedName>
</protein>